<accession>A0A1M7NY99</accession>
<dbReference type="InterPro" id="IPR042120">
    <property type="entry name" value="MutL_C_dimsub"/>
</dbReference>
<dbReference type="PANTHER" id="PTHR10073:SF12">
    <property type="entry name" value="DNA MISMATCH REPAIR PROTEIN MLH1"/>
    <property type="match status" value="1"/>
</dbReference>
<dbReference type="FunFam" id="3.30.565.10:FF:000003">
    <property type="entry name" value="DNA mismatch repair endonuclease MutL"/>
    <property type="match status" value="1"/>
</dbReference>
<evidence type="ECO:0000256" key="3">
    <source>
        <dbReference type="ARBA" id="ARBA00022763"/>
    </source>
</evidence>
<dbReference type="SUPFAM" id="SSF118116">
    <property type="entry name" value="DNA mismatch repair protein MutL"/>
    <property type="match status" value="1"/>
</dbReference>
<dbReference type="GO" id="GO:0032300">
    <property type="term" value="C:mismatch repair complex"/>
    <property type="evidence" value="ECO:0007669"/>
    <property type="project" value="InterPro"/>
</dbReference>
<dbReference type="GO" id="GO:0016887">
    <property type="term" value="F:ATP hydrolysis activity"/>
    <property type="evidence" value="ECO:0007669"/>
    <property type="project" value="InterPro"/>
</dbReference>
<evidence type="ECO:0000256" key="5">
    <source>
        <dbReference type="HAMAP-Rule" id="MF_00149"/>
    </source>
</evidence>
<comment type="similarity">
    <text evidence="1 5">Belongs to the DNA mismatch repair MutL/HexB family.</text>
</comment>
<dbReference type="Proteomes" id="UP000183983">
    <property type="component" value="Unassembled WGS sequence"/>
</dbReference>
<feature type="region of interest" description="Disordered" evidence="6">
    <location>
        <begin position="403"/>
        <end position="431"/>
    </location>
</feature>
<dbReference type="GO" id="GO:0005524">
    <property type="term" value="F:ATP binding"/>
    <property type="evidence" value="ECO:0007669"/>
    <property type="project" value="InterPro"/>
</dbReference>
<dbReference type="OrthoDB" id="9763467at2"/>
<dbReference type="Gene3D" id="3.30.1540.20">
    <property type="entry name" value="MutL, C-terminal domain, dimerisation subdomain"/>
    <property type="match status" value="1"/>
</dbReference>
<dbReference type="HAMAP" id="MF_00149">
    <property type="entry name" value="DNA_mis_repair"/>
    <property type="match status" value="1"/>
</dbReference>
<dbReference type="PANTHER" id="PTHR10073">
    <property type="entry name" value="DNA MISMATCH REPAIR PROTEIN MLH, PMS, MUTL"/>
    <property type="match status" value="1"/>
</dbReference>
<evidence type="ECO:0000313" key="10">
    <source>
        <dbReference type="Proteomes" id="UP000183983"/>
    </source>
</evidence>
<dbReference type="FunFam" id="3.30.230.10:FF:000013">
    <property type="entry name" value="DNA mismatch repair endonuclease MutL"/>
    <property type="match status" value="1"/>
</dbReference>
<dbReference type="InterPro" id="IPR036890">
    <property type="entry name" value="HATPase_C_sf"/>
</dbReference>
<dbReference type="GO" id="GO:0030983">
    <property type="term" value="F:mismatched DNA binding"/>
    <property type="evidence" value="ECO:0007669"/>
    <property type="project" value="InterPro"/>
</dbReference>
<dbReference type="SMART" id="SM00853">
    <property type="entry name" value="MutL_C"/>
    <property type="match status" value="1"/>
</dbReference>
<dbReference type="InterPro" id="IPR020568">
    <property type="entry name" value="Ribosomal_Su5_D2-typ_SF"/>
</dbReference>
<dbReference type="CDD" id="cd03482">
    <property type="entry name" value="MutL_Trans_MutL"/>
    <property type="match status" value="1"/>
</dbReference>
<evidence type="ECO:0000259" key="7">
    <source>
        <dbReference type="SMART" id="SM00853"/>
    </source>
</evidence>
<dbReference type="SMART" id="SM01340">
    <property type="entry name" value="DNA_mis_repair"/>
    <property type="match status" value="1"/>
</dbReference>
<keyword evidence="3 5" id="KW-0227">DNA damage</keyword>
<comment type="function">
    <text evidence="5">This protein is involved in the repair of mismatches in DNA. It is required for dam-dependent methyl-directed DNA mismatch repair. May act as a 'molecular matchmaker', a protein that promotes the formation of a stable complex between two or more DNA-binding proteins in an ATP-dependent manner without itself being part of a final effector complex.</text>
</comment>
<name>A0A1M7NY99_9PSED</name>
<dbReference type="Gene3D" id="3.30.565.10">
    <property type="entry name" value="Histidine kinase-like ATPase, C-terminal domain"/>
    <property type="match status" value="1"/>
</dbReference>
<protein>
    <recommendedName>
        <fullName evidence="2 5">DNA mismatch repair protein MutL</fullName>
    </recommendedName>
</protein>
<evidence type="ECO:0000256" key="2">
    <source>
        <dbReference type="ARBA" id="ARBA00021975"/>
    </source>
</evidence>
<dbReference type="AlphaFoldDB" id="A0A1M7NY99"/>
<dbReference type="Gene3D" id="3.30.1370.100">
    <property type="entry name" value="MutL, C-terminal domain, regulatory subdomain"/>
    <property type="match status" value="1"/>
</dbReference>
<evidence type="ECO:0000259" key="8">
    <source>
        <dbReference type="SMART" id="SM01340"/>
    </source>
</evidence>
<evidence type="ECO:0000256" key="1">
    <source>
        <dbReference type="ARBA" id="ARBA00006082"/>
    </source>
</evidence>
<dbReference type="InterPro" id="IPR038973">
    <property type="entry name" value="MutL/Mlh/Pms-like"/>
</dbReference>
<dbReference type="CDD" id="cd16926">
    <property type="entry name" value="HATPase_MutL-MLH-PMS-like"/>
    <property type="match status" value="1"/>
</dbReference>
<dbReference type="InterPro" id="IPR020667">
    <property type="entry name" value="DNA_mismatch_repair_MutL"/>
</dbReference>
<dbReference type="InterPro" id="IPR014762">
    <property type="entry name" value="DNA_mismatch_repair_CS"/>
</dbReference>
<dbReference type="InterPro" id="IPR042121">
    <property type="entry name" value="MutL_C_regsub"/>
</dbReference>
<dbReference type="FunFam" id="3.30.1370.100:FF:000005">
    <property type="entry name" value="DNA mismatch repair protein MutL"/>
    <property type="match status" value="1"/>
</dbReference>
<dbReference type="GO" id="GO:0006298">
    <property type="term" value="P:mismatch repair"/>
    <property type="evidence" value="ECO:0007669"/>
    <property type="project" value="UniProtKB-UniRule"/>
</dbReference>
<feature type="domain" description="DNA mismatch repair protein S5" evidence="8">
    <location>
        <begin position="238"/>
        <end position="356"/>
    </location>
</feature>
<dbReference type="SUPFAM" id="SSF55874">
    <property type="entry name" value="ATPase domain of HSP90 chaperone/DNA topoisomerase II/histidine kinase"/>
    <property type="match status" value="1"/>
</dbReference>
<evidence type="ECO:0000313" key="9">
    <source>
        <dbReference type="EMBL" id="SHN09108.1"/>
    </source>
</evidence>
<dbReference type="EMBL" id="FRDA01000007">
    <property type="protein sequence ID" value="SHN09108.1"/>
    <property type="molecule type" value="Genomic_DNA"/>
</dbReference>
<dbReference type="SUPFAM" id="SSF54211">
    <property type="entry name" value="Ribosomal protein S5 domain 2-like"/>
    <property type="match status" value="1"/>
</dbReference>
<dbReference type="InterPro" id="IPR002099">
    <property type="entry name" value="MutL/Mlh/PMS"/>
</dbReference>
<dbReference type="NCBIfam" id="NF000949">
    <property type="entry name" value="PRK00095.1-2"/>
    <property type="match status" value="1"/>
</dbReference>
<dbReference type="Pfam" id="PF13589">
    <property type="entry name" value="HATPase_c_3"/>
    <property type="match status" value="1"/>
</dbReference>
<dbReference type="InterPro" id="IPR014721">
    <property type="entry name" value="Ribsml_uS5_D2-typ_fold_subgr"/>
</dbReference>
<sequence>MNNDAASSDLLLDGVQPDADQVILNAARIELLSPRLANQIAAGEVVERPASVIKELLENSLDSGARRIDVDVEQAGIKLLKVRDDGSGISSDDLPLALARHATSKIRDLEDLERVMSLGFRGEALASISSVARLTLTSRTRDADQAWQVETEGRDMAPRVQPAAHPVGTSVEVRDLFFNTPARRKFLKAEKTEFDHLQEVIKRMALARFDVAFHLRHNGKTILSLHEAHDDTARARRVSAICGPGFLEQALPIEIERNGLHLWGWVGLPTFSRSQADLQYFFVNGRAVRDKLVAHAVRQAYRDVLFNGRHPTFVLFFEVDPAAVDVNVHPTKHEVRFRDGRTVHDFLYGTLHRALGDVRPEDQLSGSAPAPAIVRPTGPEAGEFGPQGEMRLANNVLEQPQGETYTRSAGSGSGAGGGYQYQYSPRPASPGAPVAEVQSAYREFFAPLPGAAPSSLPESPADIPPLGYALAQLKGIYILAENAHGLVLVDMHAAHERIMYERLKIAMANEGLSGQPLLVPESIAVSQREADCAEEHLATFQRLGFELQRLGPETLAIRQIPALLKQAEANRLVSDVLADLMEYGTSDRVQAHMNELLGTMACHGAIRANRRLAIPEMNGLLRDMENTERSGQCNHGRPTWTQMGLNDLDKLFLRGQ</sequence>
<feature type="region of interest" description="Disordered" evidence="6">
    <location>
        <begin position="360"/>
        <end position="387"/>
    </location>
</feature>
<keyword evidence="4 5" id="KW-0234">DNA repair</keyword>
<dbReference type="NCBIfam" id="TIGR00585">
    <property type="entry name" value="mutl"/>
    <property type="match status" value="1"/>
</dbReference>
<dbReference type="PROSITE" id="PS00058">
    <property type="entry name" value="DNA_MISMATCH_REPAIR_1"/>
    <property type="match status" value="1"/>
</dbReference>
<dbReference type="InterPro" id="IPR037198">
    <property type="entry name" value="MutL_C_sf"/>
</dbReference>
<organism evidence="9 10">
    <name type="scientific">Pseudomonas asturiensis</name>
    <dbReference type="NCBI Taxonomy" id="1190415"/>
    <lineage>
        <taxon>Bacteria</taxon>
        <taxon>Pseudomonadati</taxon>
        <taxon>Pseudomonadota</taxon>
        <taxon>Gammaproteobacteria</taxon>
        <taxon>Pseudomonadales</taxon>
        <taxon>Pseudomonadaceae</taxon>
        <taxon>Pseudomonas</taxon>
    </lineage>
</organism>
<reference evidence="9 10" key="1">
    <citation type="submission" date="2016-11" db="EMBL/GenBank/DDBJ databases">
        <authorList>
            <person name="Jaros S."/>
            <person name="Januszkiewicz K."/>
            <person name="Wedrychowicz H."/>
        </authorList>
    </citation>
    <scope>NUCLEOTIDE SEQUENCE [LARGE SCALE GENOMIC DNA]</scope>
    <source>
        <strain evidence="9 10">LMG 26898</strain>
    </source>
</reference>
<evidence type="ECO:0000256" key="6">
    <source>
        <dbReference type="SAM" id="MobiDB-lite"/>
    </source>
</evidence>
<dbReference type="GO" id="GO:0140664">
    <property type="term" value="F:ATP-dependent DNA damage sensor activity"/>
    <property type="evidence" value="ECO:0007669"/>
    <property type="project" value="InterPro"/>
</dbReference>
<dbReference type="STRING" id="1190415.SAMN05216593_107165"/>
<dbReference type="Gene3D" id="3.30.230.10">
    <property type="match status" value="1"/>
</dbReference>
<dbReference type="InterPro" id="IPR013507">
    <property type="entry name" value="DNA_mismatch_S5_2-like"/>
</dbReference>
<dbReference type="InterPro" id="IPR014790">
    <property type="entry name" value="MutL_C"/>
</dbReference>
<dbReference type="Pfam" id="PF01119">
    <property type="entry name" value="DNA_mis_repair"/>
    <property type="match status" value="1"/>
</dbReference>
<dbReference type="Pfam" id="PF08676">
    <property type="entry name" value="MutL_C"/>
    <property type="match status" value="1"/>
</dbReference>
<proteinExistence type="inferred from homology"/>
<feature type="domain" description="MutL C-terminal dimerisation" evidence="7">
    <location>
        <begin position="469"/>
        <end position="612"/>
    </location>
</feature>
<evidence type="ECO:0000256" key="4">
    <source>
        <dbReference type="ARBA" id="ARBA00023204"/>
    </source>
</evidence>
<gene>
    <name evidence="5" type="primary">mutL</name>
    <name evidence="9" type="ORF">SAMN05216593_107165</name>
</gene>